<feature type="domain" description="Retrovirus-related Pol polyprotein from transposon TNT 1-94-like beta-barrel" evidence="3">
    <location>
        <begin position="17"/>
        <end position="97"/>
    </location>
</feature>
<dbReference type="InterPro" id="IPR054722">
    <property type="entry name" value="PolX-like_BBD"/>
</dbReference>
<keyword evidence="1" id="KW-0645">Protease</keyword>
<dbReference type="STRING" id="597456.A0A0L7QJP7"/>
<evidence type="ECO:0000259" key="2">
    <source>
        <dbReference type="Pfam" id="PF13976"/>
    </source>
</evidence>
<dbReference type="PANTHER" id="PTHR42648">
    <property type="entry name" value="TRANSPOSASE, PUTATIVE-RELATED"/>
    <property type="match status" value="1"/>
</dbReference>
<evidence type="ECO:0000256" key="1">
    <source>
        <dbReference type="ARBA" id="ARBA00022670"/>
    </source>
</evidence>
<dbReference type="Pfam" id="PF22936">
    <property type="entry name" value="Pol_BBD"/>
    <property type="match status" value="1"/>
</dbReference>
<dbReference type="Proteomes" id="UP000053825">
    <property type="component" value="Unassembled WGS sequence"/>
</dbReference>
<dbReference type="InterPro" id="IPR036397">
    <property type="entry name" value="RNaseH_sf"/>
</dbReference>
<dbReference type="AlphaFoldDB" id="A0A0L7QJP7"/>
<dbReference type="GO" id="GO:0003676">
    <property type="term" value="F:nucleic acid binding"/>
    <property type="evidence" value="ECO:0007669"/>
    <property type="project" value="InterPro"/>
</dbReference>
<dbReference type="EMBL" id="LHQN01050139">
    <property type="protein sequence ID" value="KOC58795.1"/>
    <property type="molecule type" value="Genomic_DNA"/>
</dbReference>
<proteinExistence type="predicted"/>
<dbReference type="InterPro" id="IPR025724">
    <property type="entry name" value="GAG-pre-integrase_dom"/>
</dbReference>
<evidence type="ECO:0000313" key="5">
    <source>
        <dbReference type="Proteomes" id="UP000053825"/>
    </source>
</evidence>
<feature type="domain" description="GAG-pre-integrase" evidence="2">
    <location>
        <begin position="134"/>
        <end position="200"/>
    </location>
</feature>
<accession>A0A0L7QJP7</accession>
<name>A0A0L7QJP7_9HYME</name>
<keyword evidence="1" id="KW-0378">Hydrolase</keyword>
<dbReference type="SUPFAM" id="SSF53098">
    <property type="entry name" value="Ribonuclease H-like"/>
    <property type="match status" value="1"/>
</dbReference>
<dbReference type="InterPro" id="IPR039537">
    <property type="entry name" value="Retrotran_Ty1/copia-like"/>
</dbReference>
<evidence type="ECO:0000259" key="3">
    <source>
        <dbReference type="Pfam" id="PF22936"/>
    </source>
</evidence>
<dbReference type="PANTHER" id="PTHR42648:SF28">
    <property type="entry name" value="TRANSPOSON-ENCODED PROTEIN WITH RIBONUCLEASE H-LIKE AND RETROVIRUS ZINC FINGER-LIKE DOMAINS"/>
    <property type="match status" value="1"/>
</dbReference>
<comment type="caution">
    <text evidence="4">The sequence shown here is derived from an EMBL/GenBank/DDBJ whole genome shotgun (WGS) entry which is preliminary data.</text>
</comment>
<dbReference type="Pfam" id="PF13976">
    <property type="entry name" value="gag_pre-integrs"/>
    <property type="match status" value="1"/>
</dbReference>
<protein>
    <submittedName>
        <fullName evidence="4">Copia protein</fullName>
    </submittedName>
</protein>
<sequence length="285" mass="32373">MTGDYERERYEKNEITFLIDSGASDHLINREDLTKNFVDLNPPIKVGVAKNGCFILATKIGSLNVISNLGVEGVLKDVLYSAEVPRNLLSIPKLQKAKLRTVLDENEISIGKNGRTIATGKPIGNTFQIKFCIELNEVNSIAQLSKVTNVDYELWHQRLGHMGKHKFVELQRNKMVSDVSQIEKIIPNDKLCEACISGKQKRLPFNKVKDKSNINRPLFVIHSDVSGPITPPTFNNKNYFVLLIDEFTHYCVTYLITFKSDVFSVFRDYISKAEARFNSKIVNLY</sequence>
<gene>
    <name evidence="4" type="ORF">WH47_00043</name>
</gene>
<dbReference type="Gene3D" id="3.30.420.10">
    <property type="entry name" value="Ribonuclease H-like superfamily/Ribonuclease H"/>
    <property type="match status" value="1"/>
</dbReference>
<dbReference type="GO" id="GO:0008233">
    <property type="term" value="F:peptidase activity"/>
    <property type="evidence" value="ECO:0007669"/>
    <property type="project" value="UniProtKB-KW"/>
</dbReference>
<dbReference type="InterPro" id="IPR012337">
    <property type="entry name" value="RNaseH-like_sf"/>
</dbReference>
<reference evidence="5" key="1">
    <citation type="submission" date="2015-07" db="EMBL/GenBank/DDBJ databases">
        <title>The genome of Habropoda laboriosa.</title>
        <authorList>
            <person name="Pan H."/>
            <person name="Kapheim K."/>
        </authorList>
    </citation>
    <scope>NUCLEOTIDE SEQUENCE [LARGE SCALE GENOMIC DNA]</scope>
</reference>
<dbReference type="GO" id="GO:0006508">
    <property type="term" value="P:proteolysis"/>
    <property type="evidence" value="ECO:0007669"/>
    <property type="project" value="UniProtKB-KW"/>
</dbReference>
<evidence type="ECO:0000313" key="4">
    <source>
        <dbReference type="EMBL" id="KOC58795.1"/>
    </source>
</evidence>
<organism evidence="4 5">
    <name type="scientific">Habropoda laboriosa</name>
    <dbReference type="NCBI Taxonomy" id="597456"/>
    <lineage>
        <taxon>Eukaryota</taxon>
        <taxon>Metazoa</taxon>
        <taxon>Ecdysozoa</taxon>
        <taxon>Arthropoda</taxon>
        <taxon>Hexapoda</taxon>
        <taxon>Insecta</taxon>
        <taxon>Pterygota</taxon>
        <taxon>Neoptera</taxon>
        <taxon>Endopterygota</taxon>
        <taxon>Hymenoptera</taxon>
        <taxon>Apocrita</taxon>
        <taxon>Aculeata</taxon>
        <taxon>Apoidea</taxon>
        <taxon>Anthophila</taxon>
        <taxon>Apidae</taxon>
        <taxon>Habropoda</taxon>
    </lineage>
</organism>
<keyword evidence="5" id="KW-1185">Reference proteome</keyword>